<name>A0A7C3MR22_DICTH</name>
<comment type="caution">
    <text evidence="1">The sequence shown here is derived from an EMBL/GenBank/DDBJ whole genome shotgun (WGS) entry which is preliminary data.</text>
</comment>
<evidence type="ECO:0000313" key="1">
    <source>
        <dbReference type="EMBL" id="HFX13566.1"/>
    </source>
</evidence>
<dbReference type="EMBL" id="DTIN01000015">
    <property type="protein sequence ID" value="HFX13566.1"/>
    <property type="molecule type" value="Genomic_DNA"/>
</dbReference>
<gene>
    <name evidence="1" type="ORF">ENW00_05335</name>
</gene>
<sequence length="154" mass="18128">MNKKLIFLILILFILQLTLAQSLGFKETKLFTLEDEEKVIKGHVYENGSWYLITEKEDEQSLIINGKREGWFDKVYNVTFTDDGKRFAYIAGNGGKWDEGIWYYGEKWFVVVDGKKSKPYDQVYHLYYPKEKDTFLVLAIDGKDILLVEYTNNK</sequence>
<dbReference type="SUPFAM" id="SSF82171">
    <property type="entry name" value="DPP6 N-terminal domain-like"/>
    <property type="match status" value="1"/>
</dbReference>
<organism evidence="1">
    <name type="scientific">Dictyoglomus thermophilum</name>
    <dbReference type="NCBI Taxonomy" id="14"/>
    <lineage>
        <taxon>Bacteria</taxon>
        <taxon>Pseudomonadati</taxon>
        <taxon>Dictyoglomota</taxon>
        <taxon>Dictyoglomia</taxon>
        <taxon>Dictyoglomales</taxon>
        <taxon>Dictyoglomaceae</taxon>
        <taxon>Dictyoglomus</taxon>
    </lineage>
</organism>
<dbReference type="AlphaFoldDB" id="A0A7C3MR22"/>
<reference evidence="1" key="1">
    <citation type="journal article" date="2020" name="mSystems">
        <title>Genome- and Community-Level Interaction Insights into Carbon Utilization and Element Cycling Functions of Hydrothermarchaeota in Hydrothermal Sediment.</title>
        <authorList>
            <person name="Zhou Z."/>
            <person name="Liu Y."/>
            <person name="Xu W."/>
            <person name="Pan J."/>
            <person name="Luo Z.H."/>
            <person name="Li M."/>
        </authorList>
    </citation>
    <scope>NUCLEOTIDE SEQUENCE [LARGE SCALE GENOMIC DNA]</scope>
    <source>
        <strain evidence="1">SpSt-81</strain>
    </source>
</reference>
<protein>
    <submittedName>
        <fullName evidence="1">Uncharacterized protein</fullName>
    </submittedName>
</protein>
<proteinExistence type="predicted"/>
<accession>A0A7C3MR22</accession>